<protein>
    <recommendedName>
        <fullName evidence="4">CarboxypepD_reg-like domain-containing protein</fullName>
    </recommendedName>
</protein>
<dbReference type="InterPro" id="IPR008969">
    <property type="entry name" value="CarboxyPept-like_regulatory"/>
</dbReference>
<dbReference type="Proteomes" id="UP000447545">
    <property type="component" value="Unassembled WGS sequence"/>
</dbReference>
<name>A0A7K1GAT6_9FLAO</name>
<evidence type="ECO:0000256" key="1">
    <source>
        <dbReference type="SAM" id="SignalP"/>
    </source>
</evidence>
<sequence>MRTQVFTQKQTLKTFGFLVTMLALFAFNPSYGQTRANTETTSTERTVKGVISNEKGPLKDVNVTQQGTRHGTTTNENGEFTFPVKLKTGDVLLISYLGYETQKFEIKEDTTFIKLVLTEDMIEMIGALDSNKPYKSKRKN</sequence>
<reference evidence="2 3" key="1">
    <citation type="submission" date="2019-11" db="EMBL/GenBank/DDBJ databases">
        <title>Winogradskyella ouciana sp. nov., isolated from the hadal seawater of the Mariana Trench.</title>
        <authorList>
            <person name="Liu R."/>
        </authorList>
    </citation>
    <scope>NUCLEOTIDE SEQUENCE [LARGE SCALE GENOMIC DNA]</scope>
    <source>
        <strain evidence="2 3">ZXX205</strain>
    </source>
</reference>
<dbReference type="EMBL" id="WJYA01000004">
    <property type="protein sequence ID" value="MTE26416.1"/>
    <property type="molecule type" value="Genomic_DNA"/>
</dbReference>
<evidence type="ECO:0000313" key="2">
    <source>
        <dbReference type="EMBL" id="MTE26416.1"/>
    </source>
</evidence>
<accession>A0A7K1GAT6</accession>
<organism evidence="2 3">
    <name type="scientific">Winogradskyella ouciana</name>
    <dbReference type="NCBI Taxonomy" id="2608631"/>
    <lineage>
        <taxon>Bacteria</taxon>
        <taxon>Pseudomonadati</taxon>
        <taxon>Bacteroidota</taxon>
        <taxon>Flavobacteriia</taxon>
        <taxon>Flavobacteriales</taxon>
        <taxon>Flavobacteriaceae</taxon>
        <taxon>Winogradskyella</taxon>
    </lineage>
</organism>
<keyword evidence="3" id="KW-1185">Reference proteome</keyword>
<proteinExistence type="predicted"/>
<gene>
    <name evidence="2" type="ORF">F1003_05660</name>
</gene>
<dbReference type="RefSeq" id="WP_155088241.1">
    <property type="nucleotide sequence ID" value="NZ_WJYA01000004.1"/>
</dbReference>
<comment type="caution">
    <text evidence="2">The sequence shown here is derived from an EMBL/GenBank/DDBJ whole genome shotgun (WGS) entry which is preliminary data.</text>
</comment>
<dbReference type="Gene3D" id="2.60.40.1120">
    <property type="entry name" value="Carboxypeptidase-like, regulatory domain"/>
    <property type="match status" value="1"/>
</dbReference>
<evidence type="ECO:0000313" key="3">
    <source>
        <dbReference type="Proteomes" id="UP000447545"/>
    </source>
</evidence>
<dbReference type="Pfam" id="PF13715">
    <property type="entry name" value="CarbopepD_reg_2"/>
    <property type="match status" value="1"/>
</dbReference>
<feature type="signal peptide" evidence="1">
    <location>
        <begin position="1"/>
        <end position="32"/>
    </location>
</feature>
<keyword evidence="1" id="KW-0732">Signal</keyword>
<evidence type="ECO:0008006" key="4">
    <source>
        <dbReference type="Google" id="ProtNLM"/>
    </source>
</evidence>
<feature type="chain" id="PRO_5029801937" description="CarboxypepD_reg-like domain-containing protein" evidence="1">
    <location>
        <begin position="33"/>
        <end position="140"/>
    </location>
</feature>
<dbReference type="AlphaFoldDB" id="A0A7K1GAT6"/>
<dbReference type="SUPFAM" id="SSF49464">
    <property type="entry name" value="Carboxypeptidase regulatory domain-like"/>
    <property type="match status" value="1"/>
</dbReference>